<keyword evidence="2" id="KW-1185">Reference proteome</keyword>
<dbReference type="AlphaFoldDB" id="A0A4Z2GXA9"/>
<evidence type="ECO:0000313" key="2">
    <source>
        <dbReference type="Proteomes" id="UP000314294"/>
    </source>
</evidence>
<comment type="caution">
    <text evidence="1">The sequence shown here is derived from an EMBL/GenBank/DDBJ whole genome shotgun (WGS) entry which is preliminary data.</text>
</comment>
<reference evidence="1 2" key="1">
    <citation type="submission" date="2019-03" db="EMBL/GenBank/DDBJ databases">
        <title>First draft genome of Liparis tanakae, snailfish: a comprehensive survey of snailfish specific genes.</title>
        <authorList>
            <person name="Kim W."/>
            <person name="Song I."/>
            <person name="Jeong J.-H."/>
            <person name="Kim D."/>
            <person name="Kim S."/>
            <person name="Ryu S."/>
            <person name="Song J.Y."/>
            <person name="Lee S.K."/>
        </authorList>
    </citation>
    <scope>NUCLEOTIDE SEQUENCE [LARGE SCALE GENOMIC DNA]</scope>
    <source>
        <tissue evidence="1">Muscle</tissue>
    </source>
</reference>
<organism evidence="1 2">
    <name type="scientific">Liparis tanakae</name>
    <name type="common">Tanaka's snailfish</name>
    <dbReference type="NCBI Taxonomy" id="230148"/>
    <lineage>
        <taxon>Eukaryota</taxon>
        <taxon>Metazoa</taxon>
        <taxon>Chordata</taxon>
        <taxon>Craniata</taxon>
        <taxon>Vertebrata</taxon>
        <taxon>Euteleostomi</taxon>
        <taxon>Actinopterygii</taxon>
        <taxon>Neopterygii</taxon>
        <taxon>Teleostei</taxon>
        <taxon>Neoteleostei</taxon>
        <taxon>Acanthomorphata</taxon>
        <taxon>Eupercaria</taxon>
        <taxon>Perciformes</taxon>
        <taxon>Cottioidei</taxon>
        <taxon>Cottales</taxon>
        <taxon>Liparidae</taxon>
        <taxon>Liparis</taxon>
    </lineage>
</organism>
<accession>A0A4Z2GXA9</accession>
<proteinExistence type="predicted"/>
<name>A0A4Z2GXA9_9TELE</name>
<protein>
    <submittedName>
        <fullName evidence="1">Uncharacterized protein</fullName>
    </submittedName>
</protein>
<dbReference type="Proteomes" id="UP000314294">
    <property type="component" value="Unassembled WGS sequence"/>
</dbReference>
<dbReference type="EMBL" id="SRLO01000384">
    <property type="protein sequence ID" value="TNN58287.1"/>
    <property type="molecule type" value="Genomic_DNA"/>
</dbReference>
<gene>
    <name evidence="1" type="ORF">EYF80_031527</name>
</gene>
<evidence type="ECO:0000313" key="1">
    <source>
        <dbReference type="EMBL" id="TNN58287.1"/>
    </source>
</evidence>
<sequence length="104" mass="11513">MDMRHSIPANSNKRFLHFLLRILCSLCKESGSLPESEGTLGGWGGSRRPDVNVLIGSTPPEEELEAGQPGEGRSAWWRQISLVEAGQPDGGRSAWWRQVSLVER</sequence>